<dbReference type="Proteomes" id="UP000095463">
    <property type="component" value="Unassembled WGS sequence"/>
</dbReference>
<name>A0A1E5XX02_9HYPH</name>
<evidence type="ECO:0000259" key="4">
    <source>
        <dbReference type="Pfam" id="PF08327"/>
    </source>
</evidence>
<sequence>MRRRTFLLTVSSLVLASAIPALGQQATFDPAALAALKGKIEASIAKGDMPGAVWLLARGDEVIVDTAGNTAYKGGVPMRRDTIFRIASVGKAVGTAAVMMLVEDKKLSLDEPVDRLLPELANRQVLKDLKGPITDTVPASRPILVRDLMNFTLGFGVLFDPTLPIQQAIDARQLTNGPPVPATPWTPDEWMAKFAELPLMHQPGETWMYNTGSLLLGVLIARASGMPLEDFLATRIFSPLGMVDTGFFVPPEKLNRFQPAYSVNFATNEQFLEDPVEGIWSKPPSFPSAAGGLVSTLDDYLAFARMLLNRGEYQGTRLLSEASVAEMTRNQLTPEQQDGAGFMPGFFDKLGWGYGVLTYDTPDDITPTPGRYGWDGGYGTSWANDPATGLIGLMFTQSVQYYIASNQFRDFWRGAFTAIGAETKGVSDVPELITHDVAVTRSFNASPERAWRAWTEDAEVMKWWGPRPWTSPEARMDVREGGYSVVLMRSPEGHDLWMRWEYTKVVPNERLEYVQNLSDKDGNPIDPTSVGMPVEFPRDVATVVTLTPKGDVTEVTITEHTTTSKPMMDYSQMGLEQVMDQMGKSFDGAAN</sequence>
<organism evidence="5 6">
    <name type="scientific">Devosia insulae DS-56</name>
    <dbReference type="NCBI Taxonomy" id="1116389"/>
    <lineage>
        <taxon>Bacteria</taxon>
        <taxon>Pseudomonadati</taxon>
        <taxon>Pseudomonadota</taxon>
        <taxon>Alphaproteobacteria</taxon>
        <taxon>Hyphomicrobiales</taxon>
        <taxon>Devosiaceae</taxon>
        <taxon>Devosia</taxon>
    </lineage>
</organism>
<keyword evidence="6" id="KW-1185">Reference proteome</keyword>
<dbReference type="SUPFAM" id="SSF55961">
    <property type="entry name" value="Bet v1-like"/>
    <property type="match status" value="1"/>
</dbReference>
<dbReference type="Pfam" id="PF08327">
    <property type="entry name" value="AHSA1"/>
    <property type="match status" value="1"/>
</dbReference>
<evidence type="ECO:0000256" key="1">
    <source>
        <dbReference type="ARBA" id="ARBA00006817"/>
    </source>
</evidence>
<accession>A0A1E5XX02</accession>
<dbReference type="OrthoDB" id="9808046at2"/>
<evidence type="ECO:0000313" key="5">
    <source>
        <dbReference type="EMBL" id="OEO33117.1"/>
    </source>
</evidence>
<comment type="similarity">
    <text evidence="1">Belongs to the AHA1 family.</text>
</comment>
<keyword evidence="2" id="KW-0732">Signal</keyword>
<dbReference type="InterPro" id="IPR012338">
    <property type="entry name" value="Beta-lactam/transpept-like"/>
</dbReference>
<dbReference type="RefSeq" id="WP_069907760.1">
    <property type="nucleotide sequence ID" value="NZ_LAJE02000028.1"/>
</dbReference>
<comment type="caution">
    <text evidence="5">The sequence shown here is derived from an EMBL/GenBank/DDBJ whole genome shotgun (WGS) entry which is preliminary data.</text>
</comment>
<dbReference type="InterPro" id="IPR001466">
    <property type="entry name" value="Beta-lactam-related"/>
</dbReference>
<dbReference type="SUPFAM" id="SSF56601">
    <property type="entry name" value="beta-lactamase/transpeptidase-like"/>
    <property type="match status" value="1"/>
</dbReference>
<dbReference type="EMBL" id="LAJE02000028">
    <property type="protein sequence ID" value="OEO33117.1"/>
    <property type="molecule type" value="Genomic_DNA"/>
</dbReference>
<feature type="domain" description="Activator of Hsp90 ATPase homologue 1/2-like C-terminal" evidence="4">
    <location>
        <begin position="444"/>
        <end position="584"/>
    </location>
</feature>
<feature type="domain" description="Beta-lactamase-related" evidence="3">
    <location>
        <begin position="39"/>
        <end position="399"/>
    </location>
</feature>
<dbReference type="CDD" id="cd07814">
    <property type="entry name" value="SRPBCC_CalC_Aha1-like"/>
    <property type="match status" value="1"/>
</dbReference>
<dbReference type="InterPro" id="IPR050789">
    <property type="entry name" value="Diverse_Enzym_Activities"/>
</dbReference>
<feature type="chain" id="PRO_5009190636" evidence="2">
    <location>
        <begin position="24"/>
        <end position="591"/>
    </location>
</feature>
<protein>
    <submittedName>
        <fullName evidence="5">Uncharacterized protein</fullName>
    </submittedName>
</protein>
<dbReference type="AlphaFoldDB" id="A0A1E5XX02"/>
<dbReference type="Gene3D" id="3.40.710.10">
    <property type="entry name" value="DD-peptidase/beta-lactamase superfamily"/>
    <property type="match status" value="1"/>
</dbReference>
<reference evidence="5 6" key="1">
    <citation type="journal article" date="2015" name="Genome Announc.">
        <title>Genome Assemblies of Three Soil-Associated Devosia species: D. insulae, D. limi, and D. soli.</title>
        <authorList>
            <person name="Hassan Y.I."/>
            <person name="Lepp D."/>
            <person name="Zhou T."/>
        </authorList>
    </citation>
    <scope>NUCLEOTIDE SEQUENCE [LARGE SCALE GENOMIC DNA]</scope>
    <source>
        <strain evidence="5 6">DS-56</strain>
    </source>
</reference>
<proteinExistence type="inferred from homology"/>
<gene>
    <name evidence="5" type="ORF">VW23_008195</name>
</gene>
<dbReference type="InterPro" id="IPR013538">
    <property type="entry name" value="ASHA1/2-like_C"/>
</dbReference>
<evidence type="ECO:0000259" key="3">
    <source>
        <dbReference type="Pfam" id="PF00144"/>
    </source>
</evidence>
<dbReference type="InterPro" id="IPR023393">
    <property type="entry name" value="START-like_dom_sf"/>
</dbReference>
<dbReference type="Gene3D" id="3.30.530.20">
    <property type="match status" value="1"/>
</dbReference>
<evidence type="ECO:0000313" key="6">
    <source>
        <dbReference type="Proteomes" id="UP000095463"/>
    </source>
</evidence>
<dbReference type="PANTHER" id="PTHR43283:SF3">
    <property type="entry name" value="BETA-LACTAMASE FAMILY PROTEIN (AFU_ORTHOLOGUE AFUA_5G07500)"/>
    <property type="match status" value="1"/>
</dbReference>
<evidence type="ECO:0000256" key="2">
    <source>
        <dbReference type="SAM" id="SignalP"/>
    </source>
</evidence>
<dbReference type="Pfam" id="PF00144">
    <property type="entry name" value="Beta-lactamase"/>
    <property type="match status" value="1"/>
</dbReference>
<feature type="signal peptide" evidence="2">
    <location>
        <begin position="1"/>
        <end position="23"/>
    </location>
</feature>
<dbReference type="PANTHER" id="PTHR43283">
    <property type="entry name" value="BETA-LACTAMASE-RELATED"/>
    <property type="match status" value="1"/>
</dbReference>